<name>A0A1F6CPP4_9BACT</name>
<accession>A0A1F6CPP4</accession>
<dbReference type="Proteomes" id="UP000176445">
    <property type="component" value="Unassembled WGS sequence"/>
</dbReference>
<dbReference type="EMBL" id="MFKW01000038">
    <property type="protein sequence ID" value="OGG51146.1"/>
    <property type="molecule type" value="Genomic_DNA"/>
</dbReference>
<sequence>MTDHLSREDAEKLLNEKHPYALKMYLGNNYREHPLYQDVVAKVQRGRGSLQAVWDLGDLPASKRLP</sequence>
<comment type="caution">
    <text evidence="1">The sequence shown here is derived from an EMBL/GenBank/DDBJ whole genome shotgun (WGS) entry which is preliminary data.</text>
</comment>
<organism evidence="1 2">
    <name type="scientific">Candidatus Kaiserbacteria bacterium RIFCSPHIGHO2_01_FULL_54_36b</name>
    <dbReference type="NCBI Taxonomy" id="1798483"/>
    <lineage>
        <taxon>Bacteria</taxon>
        <taxon>Candidatus Kaiseribacteriota</taxon>
    </lineage>
</organism>
<reference evidence="1 2" key="1">
    <citation type="journal article" date="2016" name="Nat. Commun.">
        <title>Thousands of microbial genomes shed light on interconnected biogeochemical processes in an aquifer system.</title>
        <authorList>
            <person name="Anantharaman K."/>
            <person name="Brown C.T."/>
            <person name="Hug L.A."/>
            <person name="Sharon I."/>
            <person name="Castelle C.J."/>
            <person name="Probst A.J."/>
            <person name="Thomas B.C."/>
            <person name="Singh A."/>
            <person name="Wilkins M.J."/>
            <person name="Karaoz U."/>
            <person name="Brodie E.L."/>
            <person name="Williams K.H."/>
            <person name="Hubbard S.S."/>
            <person name="Banfield J.F."/>
        </authorList>
    </citation>
    <scope>NUCLEOTIDE SEQUENCE [LARGE SCALE GENOMIC DNA]</scope>
</reference>
<dbReference type="AlphaFoldDB" id="A0A1F6CPP4"/>
<protein>
    <submittedName>
        <fullName evidence="1">Uncharacterized protein</fullName>
    </submittedName>
</protein>
<evidence type="ECO:0000313" key="2">
    <source>
        <dbReference type="Proteomes" id="UP000176445"/>
    </source>
</evidence>
<proteinExistence type="predicted"/>
<gene>
    <name evidence="1" type="ORF">A2704_01340</name>
</gene>
<evidence type="ECO:0000313" key="1">
    <source>
        <dbReference type="EMBL" id="OGG51146.1"/>
    </source>
</evidence>